<evidence type="ECO:0000313" key="3">
    <source>
        <dbReference type="Proteomes" id="UP000438429"/>
    </source>
</evidence>
<dbReference type="AlphaFoldDB" id="A0A6A4S4E5"/>
<evidence type="ECO:0000313" key="2">
    <source>
        <dbReference type="EMBL" id="KAF0026510.1"/>
    </source>
</evidence>
<protein>
    <submittedName>
        <fullName evidence="2">Uncharacterized protein</fullName>
    </submittedName>
</protein>
<dbReference type="Proteomes" id="UP000438429">
    <property type="component" value="Unassembled WGS sequence"/>
</dbReference>
<comment type="caution">
    <text evidence="2">The sequence shown here is derived from an EMBL/GenBank/DDBJ whole genome shotgun (WGS) entry which is preliminary data.</text>
</comment>
<proteinExistence type="predicted"/>
<gene>
    <name evidence="2" type="ORF">F2P81_021247</name>
</gene>
<name>A0A6A4S4E5_SCOMX</name>
<dbReference type="EMBL" id="VEVO01000019">
    <property type="protein sequence ID" value="KAF0026510.1"/>
    <property type="molecule type" value="Genomic_DNA"/>
</dbReference>
<accession>A0A6A4S4E5</accession>
<feature type="region of interest" description="Disordered" evidence="1">
    <location>
        <begin position="23"/>
        <end position="50"/>
    </location>
</feature>
<feature type="compositionally biased region" description="Basic and acidic residues" evidence="1">
    <location>
        <begin position="25"/>
        <end position="50"/>
    </location>
</feature>
<reference evidence="2 3" key="1">
    <citation type="submission" date="2019-06" db="EMBL/GenBank/DDBJ databases">
        <title>Draft genomes of female and male turbot (Scophthalmus maximus).</title>
        <authorList>
            <person name="Xu H."/>
            <person name="Xu X.-W."/>
            <person name="Shao C."/>
            <person name="Chen S."/>
        </authorList>
    </citation>
    <scope>NUCLEOTIDE SEQUENCE [LARGE SCALE GENOMIC DNA]</scope>
    <source>
        <strain evidence="2">Ysfricsl-2016a</strain>
        <tissue evidence="2">Blood</tissue>
    </source>
</reference>
<sequence length="113" mass="12827">MLRSPITKTDREKLRYKTGPLNWRLEQRQQSRRHLDSRRNAPDEHKPHVRVAPDRSEVQALMYPTRRDAVLIMSTARGSTAGGAAVCRLTRTDHARFKGLWGLVRGALLGGPC</sequence>
<evidence type="ECO:0000256" key="1">
    <source>
        <dbReference type="SAM" id="MobiDB-lite"/>
    </source>
</evidence>
<organism evidence="2 3">
    <name type="scientific">Scophthalmus maximus</name>
    <name type="common">Turbot</name>
    <name type="synonym">Psetta maxima</name>
    <dbReference type="NCBI Taxonomy" id="52904"/>
    <lineage>
        <taxon>Eukaryota</taxon>
        <taxon>Metazoa</taxon>
        <taxon>Chordata</taxon>
        <taxon>Craniata</taxon>
        <taxon>Vertebrata</taxon>
        <taxon>Euteleostomi</taxon>
        <taxon>Actinopterygii</taxon>
        <taxon>Neopterygii</taxon>
        <taxon>Teleostei</taxon>
        <taxon>Neoteleostei</taxon>
        <taxon>Acanthomorphata</taxon>
        <taxon>Carangaria</taxon>
        <taxon>Pleuronectiformes</taxon>
        <taxon>Pleuronectoidei</taxon>
        <taxon>Scophthalmidae</taxon>
        <taxon>Scophthalmus</taxon>
    </lineage>
</organism>